<dbReference type="AlphaFoldDB" id="A0A382PMM9"/>
<feature type="domain" description="SprT-like" evidence="1">
    <location>
        <begin position="7"/>
        <end position="73"/>
    </location>
</feature>
<dbReference type="EMBL" id="UINC01108503">
    <property type="protein sequence ID" value="SVC74649.1"/>
    <property type="molecule type" value="Genomic_DNA"/>
</dbReference>
<organism evidence="2">
    <name type="scientific">marine metagenome</name>
    <dbReference type="NCBI Taxonomy" id="408172"/>
    <lineage>
        <taxon>unclassified sequences</taxon>
        <taxon>metagenomes</taxon>
        <taxon>ecological metagenomes</taxon>
    </lineage>
</organism>
<accession>A0A382PMM9</accession>
<sequence>IFVKVKKNRNTKLGDFCINREGKNVISINNNLNKYSFLITLTHELAHAFVWNNCKKNIPPHGKEWKQMYKRLMLNFLTPNIFPEDIIRVLSNHLINPKASTVNDYKLTFILRKYNKEQNTTISEIPVGGTFSINSGRKFIKLKKLRKRYQCKAIDSERIYLFNPLTEVDLLDS</sequence>
<reference evidence="2" key="1">
    <citation type="submission" date="2018-05" db="EMBL/GenBank/DDBJ databases">
        <authorList>
            <person name="Lanie J.A."/>
            <person name="Ng W.-L."/>
            <person name="Kazmierczak K.M."/>
            <person name="Andrzejewski T.M."/>
            <person name="Davidsen T.M."/>
            <person name="Wayne K.J."/>
            <person name="Tettelin H."/>
            <person name="Glass J.I."/>
            <person name="Rusch D."/>
            <person name="Podicherti R."/>
            <person name="Tsui H.-C.T."/>
            <person name="Winkler M.E."/>
        </authorList>
    </citation>
    <scope>NUCLEOTIDE SEQUENCE</scope>
</reference>
<evidence type="ECO:0000313" key="2">
    <source>
        <dbReference type="EMBL" id="SVC74649.1"/>
    </source>
</evidence>
<proteinExistence type="predicted"/>
<name>A0A382PMM9_9ZZZZ</name>
<gene>
    <name evidence="2" type="ORF">METZ01_LOCUS327503</name>
</gene>
<dbReference type="Pfam" id="PF10263">
    <property type="entry name" value="SprT-like"/>
    <property type="match status" value="1"/>
</dbReference>
<feature type="non-terminal residue" evidence="2">
    <location>
        <position position="1"/>
    </location>
</feature>
<protein>
    <recommendedName>
        <fullName evidence="1">SprT-like domain-containing protein</fullName>
    </recommendedName>
</protein>
<dbReference type="GO" id="GO:0006950">
    <property type="term" value="P:response to stress"/>
    <property type="evidence" value="ECO:0007669"/>
    <property type="project" value="UniProtKB-ARBA"/>
</dbReference>
<dbReference type="InterPro" id="IPR006640">
    <property type="entry name" value="SprT-like_domain"/>
</dbReference>
<evidence type="ECO:0000259" key="1">
    <source>
        <dbReference type="Pfam" id="PF10263"/>
    </source>
</evidence>